<proteinExistence type="predicted"/>
<feature type="compositionally biased region" description="Basic residues" evidence="1">
    <location>
        <begin position="126"/>
        <end position="137"/>
    </location>
</feature>
<gene>
    <name evidence="2" type="ORF">L203_106094</name>
</gene>
<feature type="region of interest" description="Disordered" evidence="1">
    <location>
        <begin position="120"/>
        <end position="260"/>
    </location>
</feature>
<feature type="region of interest" description="Disordered" evidence="1">
    <location>
        <begin position="277"/>
        <end position="338"/>
    </location>
</feature>
<dbReference type="RefSeq" id="XP_066071551.1">
    <property type="nucleotide sequence ID" value="XM_066215454.1"/>
</dbReference>
<reference evidence="2" key="1">
    <citation type="submission" date="2016-06" db="EMBL/GenBank/DDBJ databases">
        <authorList>
            <person name="Cuomo C."/>
            <person name="Litvintseva A."/>
            <person name="Heitman J."/>
            <person name="Chen Y."/>
            <person name="Sun S."/>
            <person name="Springer D."/>
            <person name="Dromer F."/>
            <person name="Young S."/>
            <person name="Zeng Q."/>
            <person name="Chapman S."/>
            <person name="Gujja S."/>
            <person name="Saif S."/>
            <person name="Birren B."/>
        </authorList>
    </citation>
    <scope>NUCLEOTIDE SEQUENCE</scope>
    <source>
        <strain evidence="2">CBS 7841</strain>
    </source>
</reference>
<reference evidence="2" key="2">
    <citation type="journal article" date="2022" name="Elife">
        <title>Obligate sexual reproduction of a homothallic fungus closely related to the Cryptococcus pathogenic species complex.</title>
        <authorList>
            <person name="Passer A.R."/>
            <person name="Clancey S.A."/>
            <person name="Shea T."/>
            <person name="David-Palma M."/>
            <person name="Averette A.F."/>
            <person name="Boekhout T."/>
            <person name="Porcel B.M."/>
            <person name="Nowrousian M."/>
            <person name="Cuomo C.A."/>
            <person name="Sun S."/>
            <person name="Heitman J."/>
            <person name="Coelho M.A."/>
        </authorList>
    </citation>
    <scope>NUCLEOTIDE SEQUENCE</scope>
    <source>
        <strain evidence="2">CBS 7841</strain>
    </source>
</reference>
<feature type="compositionally biased region" description="Polar residues" evidence="1">
    <location>
        <begin position="301"/>
        <end position="318"/>
    </location>
</feature>
<dbReference type="EMBL" id="CP143791">
    <property type="protein sequence ID" value="WVN90851.1"/>
    <property type="molecule type" value="Genomic_DNA"/>
</dbReference>
<feature type="compositionally biased region" description="Basic and acidic residues" evidence="1">
    <location>
        <begin position="138"/>
        <end position="154"/>
    </location>
</feature>
<feature type="compositionally biased region" description="Low complexity" evidence="1">
    <location>
        <begin position="155"/>
        <end position="164"/>
    </location>
</feature>
<feature type="compositionally biased region" description="Basic and acidic residues" evidence="1">
    <location>
        <begin position="56"/>
        <end position="75"/>
    </location>
</feature>
<protein>
    <submittedName>
        <fullName evidence="2">Uncharacterized protein</fullName>
    </submittedName>
</protein>
<feature type="compositionally biased region" description="Basic and acidic residues" evidence="1">
    <location>
        <begin position="28"/>
        <end position="43"/>
    </location>
</feature>
<feature type="compositionally biased region" description="Polar residues" evidence="1">
    <location>
        <begin position="11"/>
        <end position="27"/>
    </location>
</feature>
<organism evidence="2 3">
    <name type="scientific">Cryptococcus depauperatus CBS 7841</name>
    <dbReference type="NCBI Taxonomy" id="1295531"/>
    <lineage>
        <taxon>Eukaryota</taxon>
        <taxon>Fungi</taxon>
        <taxon>Dikarya</taxon>
        <taxon>Basidiomycota</taxon>
        <taxon>Agaricomycotina</taxon>
        <taxon>Tremellomycetes</taxon>
        <taxon>Tremellales</taxon>
        <taxon>Cryptococcaceae</taxon>
        <taxon>Cryptococcus</taxon>
    </lineage>
</organism>
<dbReference type="KEGG" id="cdep:91090302"/>
<reference evidence="2" key="3">
    <citation type="submission" date="2024-01" db="EMBL/GenBank/DDBJ databases">
        <authorList>
            <person name="Coelho M.A."/>
            <person name="David-Palma M."/>
            <person name="Shea T."/>
            <person name="Sun S."/>
            <person name="Cuomo C.A."/>
            <person name="Heitman J."/>
        </authorList>
    </citation>
    <scope>NUCLEOTIDE SEQUENCE</scope>
    <source>
        <strain evidence="2">CBS 7841</strain>
    </source>
</reference>
<keyword evidence="3" id="KW-1185">Reference proteome</keyword>
<dbReference type="AlphaFoldDB" id="A0A1E3IV77"/>
<evidence type="ECO:0000256" key="1">
    <source>
        <dbReference type="SAM" id="MobiDB-lite"/>
    </source>
</evidence>
<accession>A0A1E3IV77</accession>
<evidence type="ECO:0000313" key="2">
    <source>
        <dbReference type="EMBL" id="WVN90851.1"/>
    </source>
</evidence>
<evidence type="ECO:0000313" key="3">
    <source>
        <dbReference type="Proteomes" id="UP000094043"/>
    </source>
</evidence>
<dbReference type="Proteomes" id="UP000094043">
    <property type="component" value="Chromosome 8"/>
</dbReference>
<name>A0A1E3IV77_9TREE</name>
<feature type="region of interest" description="Disordered" evidence="1">
    <location>
        <begin position="1"/>
        <end position="107"/>
    </location>
</feature>
<dbReference type="GeneID" id="91090302"/>
<dbReference type="VEuPathDB" id="FungiDB:L203_00801"/>
<feature type="compositionally biased region" description="Low complexity" evidence="1">
    <location>
        <begin position="238"/>
        <end position="250"/>
    </location>
</feature>
<sequence length="809" mass="90768">MAQHPKHHLKQSSGKTLQHEATSQNHSSTRDLSHIASRREHTRTPSADHLMVPGRADTKPERRRQESLDLHRERLQQTTPVTGPATHSARPERHHRSRQLSSTEVVYPTPEAAQAAFRAERAANPGHRKVPQPHTSRRNRDREVRSVQRSDSKSSIRSRVSFDSTRSRGSQRTLYSDLGYESDGYSSGPEGSFVPTSIGPSGEPIQYIDDELGRKEPLHRKVSSKMLKPAMKRRKSRGTTSSGSHGTVTGAKPLPPRPASSYLGSVVNTFSGIASSAARLPTRSQSRSRSRHASHEPFAGETSTNASVLDFQPSSNIPTPRPHSHTRNSSHSIGNLNGMFDRLTMSDMRAPSSLASSRRPQIAPADDLYDYLRIAIVPSWDRWPGQGGSKGSMWGFGLGGRAKGWEDMCYEWHRRAEEADKLKSMRRLVSWEKNRFFEREVLDFQRENIPVYPIDMANRWGTQIFALGADGYATLEFYDDNLGISEDNGLSSWLTGTIFPTVMSALHMVRYSSQNYAFKLITSPRPPHLPPAPAGRRSRHFFWDGFGTLVSVNTQTDTDRSMVVEVRPPSVLDSSVIKEFARSQGSDGWWAFDREVWVGDVGQANLLQAQVHDCCQQNRVHFFTVTNIKYWVFGRFNDDYTACSVSPVIERKSRDPSLLQCLTTWLIQSFDHRLRTNDPAINPPAYSNNYAHDAQSTDEAPPYTEGRRRRRKRQTIPNSTYDVYPPTPPQFQPGSFHQPGMNMMSPGYYDLPPGPGQMHSSPAPGAYPQPGFGAGWGGQNAFTNNSGMPYQNNGMSWYNGGVYTWPGMR</sequence>
<feature type="compositionally biased region" description="Basic residues" evidence="1">
    <location>
        <begin position="1"/>
        <end position="10"/>
    </location>
</feature>
<dbReference type="OrthoDB" id="2563678at2759"/>
<feature type="region of interest" description="Disordered" evidence="1">
    <location>
        <begin position="678"/>
        <end position="728"/>
    </location>
</feature>